<protein>
    <submittedName>
        <fullName evidence="1">Uncharacterized protein</fullName>
    </submittedName>
</protein>
<comment type="caution">
    <text evidence="1">The sequence shown here is derived from an EMBL/GenBank/DDBJ whole genome shotgun (WGS) entry which is preliminary data.</text>
</comment>
<evidence type="ECO:0000313" key="1">
    <source>
        <dbReference type="EMBL" id="KAH7424626.1"/>
    </source>
</evidence>
<dbReference type="Proteomes" id="UP000825935">
    <property type="component" value="Chromosome 11"/>
</dbReference>
<dbReference type="OrthoDB" id="1045822at2759"/>
<dbReference type="EMBL" id="CM035416">
    <property type="protein sequence ID" value="KAH7424626.1"/>
    <property type="molecule type" value="Genomic_DNA"/>
</dbReference>
<dbReference type="AlphaFoldDB" id="A0A8T2TSA4"/>
<keyword evidence="2" id="KW-1185">Reference proteome</keyword>
<organism evidence="1 2">
    <name type="scientific">Ceratopteris richardii</name>
    <name type="common">Triangle waterfern</name>
    <dbReference type="NCBI Taxonomy" id="49495"/>
    <lineage>
        <taxon>Eukaryota</taxon>
        <taxon>Viridiplantae</taxon>
        <taxon>Streptophyta</taxon>
        <taxon>Embryophyta</taxon>
        <taxon>Tracheophyta</taxon>
        <taxon>Polypodiopsida</taxon>
        <taxon>Polypodiidae</taxon>
        <taxon>Polypodiales</taxon>
        <taxon>Pteridineae</taxon>
        <taxon>Pteridaceae</taxon>
        <taxon>Parkerioideae</taxon>
        <taxon>Ceratopteris</taxon>
    </lineage>
</organism>
<gene>
    <name evidence="1" type="ORF">KP509_11G016600</name>
</gene>
<sequence>MSKAPVLSQWTTGFCGCFEDIKSCCCVLWCSCIPVGQIANVVDEGHTTCAEGCCVCSAIQAGAGLGCLYTCYNRKRTRRMFNLPAEPCNDFLHRLVLPSLLDHSGLPRVKESWCRSVERISKSRCSKSCPIRSTNGEVLT</sequence>
<dbReference type="NCBIfam" id="TIGR01571">
    <property type="entry name" value="A_thal_Cys_rich"/>
    <property type="match status" value="1"/>
</dbReference>
<evidence type="ECO:0000313" key="2">
    <source>
        <dbReference type="Proteomes" id="UP000825935"/>
    </source>
</evidence>
<accession>A0A8T2TSA4</accession>
<dbReference type="InterPro" id="IPR006461">
    <property type="entry name" value="PLAC_motif_containing"/>
</dbReference>
<proteinExistence type="predicted"/>
<reference evidence="1" key="1">
    <citation type="submission" date="2021-08" db="EMBL/GenBank/DDBJ databases">
        <title>WGS assembly of Ceratopteris richardii.</title>
        <authorList>
            <person name="Marchant D.B."/>
            <person name="Chen G."/>
            <person name="Jenkins J."/>
            <person name="Shu S."/>
            <person name="Leebens-Mack J."/>
            <person name="Grimwood J."/>
            <person name="Schmutz J."/>
            <person name="Soltis P."/>
            <person name="Soltis D."/>
            <person name="Chen Z.-H."/>
        </authorList>
    </citation>
    <scope>NUCLEOTIDE SEQUENCE</scope>
    <source>
        <strain evidence="1">Whitten #5841</strain>
        <tissue evidence="1">Leaf</tissue>
    </source>
</reference>
<name>A0A8T2TSA4_CERRI</name>
<dbReference type="PANTHER" id="PTHR15907">
    <property type="entry name" value="DUF614 FAMILY PROTEIN-RELATED"/>
    <property type="match status" value="1"/>
</dbReference>
<dbReference type="Pfam" id="PF04749">
    <property type="entry name" value="PLAC8"/>
    <property type="match status" value="1"/>
</dbReference>
<dbReference type="PROSITE" id="PS51257">
    <property type="entry name" value="PROKAR_LIPOPROTEIN"/>
    <property type="match status" value="1"/>
</dbReference>